<dbReference type="OrthoDB" id="5786942at2759"/>
<organism evidence="2 3">
    <name type="scientific">Heligmosomoides polygyrus</name>
    <name type="common">Parasitic roundworm</name>
    <dbReference type="NCBI Taxonomy" id="6339"/>
    <lineage>
        <taxon>Eukaryota</taxon>
        <taxon>Metazoa</taxon>
        <taxon>Ecdysozoa</taxon>
        <taxon>Nematoda</taxon>
        <taxon>Chromadorea</taxon>
        <taxon>Rhabditida</taxon>
        <taxon>Rhabditina</taxon>
        <taxon>Rhabditomorpha</taxon>
        <taxon>Strongyloidea</taxon>
        <taxon>Heligmosomidae</taxon>
        <taxon>Heligmosomoides</taxon>
    </lineage>
</organism>
<evidence type="ECO:0000313" key="1">
    <source>
        <dbReference type="EMBL" id="VDO24736.1"/>
    </source>
</evidence>
<accession>A0A3P7TSH8</accession>
<sequence length="135" mass="15408">MSALNPGTRTIEVRDAKMSEIPFYNKKGSYRFRHPKQTGQLCTVCRRLFPVFMEYEAHLRDGGCASETPPDPVPIHMSDSGNVPMNYQFLPEFQSAEKSRVMICSLCHDDRFSSTVQFHEHIIDCARKLAACSDF</sequence>
<keyword evidence="2" id="KW-1185">Reference proteome</keyword>
<dbReference type="EMBL" id="UZAH01003466">
    <property type="protein sequence ID" value="VDO24736.1"/>
    <property type="molecule type" value="Genomic_DNA"/>
</dbReference>
<evidence type="ECO:0000313" key="3">
    <source>
        <dbReference type="WBParaSite" id="HPBE_0000235701-mRNA-1"/>
    </source>
</evidence>
<accession>A0A183F865</accession>
<reference evidence="1 2" key="1">
    <citation type="submission" date="2018-11" db="EMBL/GenBank/DDBJ databases">
        <authorList>
            <consortium name="Pathogen Informatics"/>
        </authorList>
    </citation>
    <scope>NUCLEOTIDE SEQUENCE [LARGE SCALE GENOMIC DNA]</scope>
</reference>
<dbReference type="WBParaSite" id="HPBE_0000235701-mRNA-1">
    <property type="protein sequence ID" value="HPBE_0000235701-mRNA-1"/>
    <property type="gene ID" value="HPBE_0000235701"/>
</dbReference>
<evidence type="ECO:0000313" key="2">
    <source>
        <dbReference type="Proteomes" id="UP000050761"/>
    </source>
</evidence>
<protein>
    <submittedName>
        <fullName evidence="3">C2H2-type domain-containing protein</fullName>
    </submittedName>
</protein>
<reference evidence="3" key="2">
    <citation type="submission" date="2019-09" db="UniProtKB">
        <authorList>
            <consortium name="WormBaseParasite"/>
        </authorList>
    </citation>
    <scope>IDENTIFICATION</scope>
</reference>
<gene>
    <name evidence="1" type="ORF">HPBE_LOCUS2358</name>
</gene>
<proteinExistence type="predicted"/>
<dbReference type="Proteomes" id="UP000050761">
    <property type="component" value="Unassembled WGS sequence"/>
</dbReference>
<name>A0A183F865_HELPZ</name>
<dbReference type="AlphaFoldDB" id="A0A183F865"/>